<comment type="caution">
    <text evidence="3">The sequence shown here is derived from an EMBL/GenBank/DDBJ whole genome shotgun (WGS) entry which is preliminary data.</text>
</comment>
<evidence type="ECO:0000313" key="4">
    <source>
        <dbReference type="Proteomes" id="UP000484076"/>
    </source>
</evidence>
<keyword evidence="2" id="KW-0812">Transmembrane</keyword>
<dbReference type="SUPFAM" id="SSF160544">
    <property type="entry name" value="EscU C-terminal domain-like"/>
    <property type="match status" value="1"/>
</dbReference>
<keyword evidence="2" id="KW-1133">Transmembrane helix</keyword>
<keyword evidence="3" id="KW-0969">Cilium</keyword>
<feature type="transmembrane region" description="Helical" evidence="2">
    <location>
        <begin position="145"/>
        <end position="167"/>
    </location>
</feature>
<dbReference type="PANTHER" id="PTHR30531:SF12">
    <property type="entry name" value="FLAGELLAR BIOSYNTHETIC PROTEIN FLHB"/>
    <property type="match status" value="1"/>
</dbReference>
<dbReference type="InterPro" id="IPR006135">
    <property type="entry name" value="T3SS_substrate_exporter"/>
</dbReference>
<dbReference type="Proteomes" id="UP000484076">
    <property type="component" value="Unassembled WGS sequence"/>
</dbReference>
<gene>
    <name evidence="3" type="ORF">GEU84_009455</name>
</gene>
<feature type="transmembrane region" description="Helical" evidence="2">
    <location>
        <begin position="34"/>
        <end position="55"/>
    </location>
</feature>
<dbReference type="Gene3D" id="3.40.1690.10">
    <property type="entry name" value="secretion proteins EscU"/>
    <property type="match status" value="1"/>
</dbReference>
<proteinExistence type="inferred from homology"/>
<dbReference type="AlphaFoldDB" id="A0A8X8GWW6"/>
<accession>A0A8X8GWW6</accession>
<dbReference type="RefSeq" id="WP_174539711.1">
    <property type="nucleotide sequence ID" value="NZ_WHUT02000004.1"/>
</dbReference>
<comment type="similarity">
    <text evidence="1">Belongs to the type III secretion exporter family.</text>
</comment>
<dbReference type="GO" id="GO:0005886">
    <property type="term" value="C:plasma membrane"/>
    <property type="evidence" value="ECO:0007669"/>
    <property type="project" value="TreeGrafter"/>
</dbReference>
<dbReference type="InterPro" id="IPR029025">
    <property type="entry name" value="T3SS_substrate_exporter_C"/>
</dbReference>
<keyword evidence="4" id="KW-1185">Reference proteome</keyword>
<evidence type="ECO:0000313" key="3">
    <source>
        <dbReference type="EMBL" id="NUB44607.1"/>
    </source>
</evidence>
<dbReference type="Pfam" id="PF01312">
    <property type="entry name" value="Bac_export_2"/>
    <property type="match status" value="1"/>
</dbReference>
<feature type="transmembrane region" description="Helical" evidence="2">
    <location>
        <begin position="187"/>
        <end position="213"/>
    </location>
</feature>
<keyword evidence="3" id="KW-0966">Cell projection</keyword>
<dbReference type="GO" id="GO:0009306">
    <property type="term" value="P:protein secretion"/>
    <property type="evidence" value="ECO:0007669"/>
    <property type="project" value="InterPro"/>
</dbReference>
<keyword evidence="3" id="KW-0282">Flagellum</keyword>
<evidence type="ECO:0000256" key="2">
    <source>
        <dbReference type="SAM" id="Phobius"/>
    </source>
</evidence>
<dbReference type="PRINTS" id="PR00950">
    <property type="entry name" value="TYPE3IMSPROT"/>
</dbReference>
<organism evidence="3 4">
    <name type="scientific">Fertoeibacter niger</name>
    <dbReference type="NCBI Taxonomy" id="2656921"/>
    <lineage>
        <taxon>Bacteria</taxon>
        <taxon>Pseudomonadati</taxon>
        <taxon>Pseudomonadota</taxon>
        <taxon>Alphaproteobacteria</taxon>
        <taxon>Rhodobacterales</taxon>
        <taxon>Paracoccaceae</taxon>
        <taxon>Fertoeibacter</taxon>
    </lineage>
</organism>
<dbReference type="PANTHER" id="PTHR30531">
    <property type="entry name" value="FLAGELLAR BIOSYNTHETIC PROTEIN FLHB"/>
    <property type="match status" value="1"/>
</dbReference>
<dbReference type="EMBL" id="WHUT02000004">
    <property type="protein sequence ID" value="NUB44607.1"/>
    <property type="molecule type" value="Genomic_DNA"/>
</dbReference>
<evidence type="ECO:0000256" key="1">
    <source>
        <dbReference type="ARBA" id="ARBA00010690"/>
    </source>
</evidence>
<protein>
    <submittedName>
        <fullName evidence="3">Flagellar biosynthesis protein FlhB</fullName>
    </submittedName>
</protein>
<name>A0A8X8GWW6_9RHOB</name>
<keyword evidence="2" id="KW-0472">Membrane</keyword>
<reference evidence="3" key="1">
    <citation type="submission" date="2020-05" db="EMBL/GenBank/DDBJ databases">
        <title>Fertoebacter nigrum gen. nov., sp. nov., a new member of the family Rhodobacteraceae.</title>
        <authorList>
            <person name="Szuroczki S."/>
            <person name="Abbaszade G."/>
            <person name="Buni D."/>
            <person name="Schumann P."/>
            <person name="Toth E."/>
        </authorList>
    </citation>
    <scope>NUCLEOTIDE SEQUENCE</scope>
    <source>
        <strain evidence="3">RG-N-1a</strain>
    </source>
</reference>
<sequence>MSENEESGEKQFDASDRRLEEARARGELARSPDLVAAASYGGFLLAALYAGGPALRAAGDAGAQLLSSSDRLAPQMMAQGAAPLATLLLEFGLALAPFFLFPALAAFSTLLALQTIVFTPDKLAPKLNRLSPLQGLMTKFGRSGLFEFGKSLVKLLVIAGILGQFLFRRSDDILGSVHLAPAISTVVLLQLLVAFLSLVVLIAVVIGALDYLWQRQEHLRRHRMSRQDMLDEVKGSEGDPAMKAQRRQRGQEIATNRMLADVPKADVVVVNPTHYAVALKWSRGDQRAPICLAKGVDEIALRIREKAIASGVPLHHDPETARALYASVKVGEQIRPTQYRAVAAAIRFAEAMRARAGVAR</sequence>